<gene>
    <name evidence="2" type="ORF">MM415A00606_0037</name>
</gene>
<proteinExistence type="predicted"/>
<dbReference type="EMBL" id="MT142444">
    <property type="protein sequence ID" value="QJA81036.1"/>
    <property type="molecule type" value="Genomic_DNA"/>
</dbReference>
<protein>
    <submittedName>
        <fullName evidence="2">Uncharacterized protein</fullName>
    </submittedName>
</protein>
<reference evidence="2" key="1">
    <citation type="submission" date="2020-03" db="EMBL/GenBank/DDBJ databases">
        <title>The deep terrestrial virosphere.</title>
        <authorList>
            <person name="Holmfeldt K."/>
            <person name="Nilsson E."/>
            <person name="Simone D."/>
            <person name="Lopez-Fernandez M."/>
            <person name="Wu X."/>
            <person name="de Brujin I."/>
            <person name="Lundin D."/>
            <person name="Andersson A."/>
            <person name="Bertilsson S."/>
            <person name="Dopson M."/>
        </authorList>
    </citation>
    <scope>NUCLEOTIDE SEQUENCE</scope>
    <source>
        <strain evidence="2">MM415A00606</strain>
    </source>
</reference>
<evidence type="ECO:0000313" key="2">
    <source>
        <dbReference type="EMBL" id="QJA81036.1"/>
    </source>
</evidence>
<dbReference type="AlphaFoldDB" id="A0A6M3KGE8"/>
<evidence type="ECO:0000256" key="1">
    <source>
        <dbReference type="SAM" id="MobiDB-lite"/>
    </source>
</evidence>
<organism evidence="2">
    <name type="scientific">viral metagenome</name>
    <dbReference type="NCBI Taxonomy" id="1070528"/>
    <lineage>
        <taxon>unclassified sequences</taxon>
        <taxon>metagenomes</taxon>
        <taxon>organismal metagenomes</taxon>
    </lineage>
</organism>
<feature type="region of interest" description="Disordered" evidence="1">
    <location>
        <begin position="1"/>
        <end position="31"/>
    </location>
</feature>
<sequence>MLSAQAKSYRAGKKASYPKGRREKGGTYSDRMMVTSWHKRAEVVSVDSRRLSQMGLVGFD</sequence>
<name>A0A6M3KGE8_9ZZZZ</name>
<accession>A0A6M3KGE8</accession>